<dbReference type="SUPFAM" id="SSF53474">
    <property type="entry name" value="alpha/beta-Hydrolases"/>
    <property type="match status" value="1"/>
</dbReference>
<reference evidence="4 5" key="1">
    <citation type="submission" date="2019-03" db="EMBL/GenBank/DDBJ databases">
        <title>Genomic Encyclopedia of Type Strains, Phase IV (KMG-IV): sequencing the most valuable type-strain genomes for metagenomic binning, comparative biology and taxonomic classification.</title>
        <authorList>
            <person name="Goeker M."/>
        </authorList>
    </citation>
    <scope>NUCLEOTIDE SEQUENCE [LARGE SCALE GENOMIC DNA]</scope>
    <source>
        <strain evidence="4 5">DSM 19610</strain>
    </source>
</reference>
<evidence type="ECO:0000256" key="1">
    <source>
        <dbReference type="ARBA" id="ARBA00006499"/>
    </source>
</evidence>
<evidence type="ECO:0000259" key="3">
    <source>
        <dbReference type="Pfam" id="PF02230"/>
    </source>
</evidence>
<accession>A0A4R1H549</accession>
<gene>
    <name evidence="4" type="ORF">DFR30_0046</name>
</gene>
<keyword evidence="5" id="KW-1185">Reference proteome</keyword>
<comment type="similarity">
    <text evidence="1">Belongs to the AB hydrolase superfamily. AB hydrolase 2 family.</text>
</comment>
<feature type="domain" description="Phospholipase/carboxylesterase/thioesterase" evidence="3">
    <location>
        <begin position="8"/>
        <end position="215"/>
    </location>
</feature>
<dbReference type="RefSeq" id="WP_132970759.1">
    <property type="nucleotide sequence ID" value="NZ_SMFX01000001.1"/>
</dbReference>
<organism evidence="4 5">
    <name type="scientific">Thiogranum longum</name>
    <dbReference type="NCBI Taxonomy" id="1537524"/>
    <lineage>
        <taxon>Bacteria</taxon>
        <taxon>Pseudomonadati</taxon>
        <taxon>Pseudomonadota</taxon>
        <taxon>Gammaproteobacteria</taxon>
        <taxon>Chromatiales</taxon>
        <taxon>Ectothiorhodospiraceae</taxon>
        <taxon>Thiogranum</taxon>
    </lineage>
</organism>
<dbReference type="InterPro" id="IPR029058">
    <property type="entry name" value="AB_hydrolase_fold"/>
</dbReference>
<comment type="caution">
    <text evidence="4">The sequence shown here is derived from an EMBL/GenBank/DDBJ whole genome shotgun (WGS) entry which is preliminary data.</text>
</comment>
<dbReference type="InterPro" id="IPR050565">
    <property type="entry name" value="LYPA1-2/EST-like"/>
</dbReference>
<protein>
    <submittedName>
        <fullName evidence="4">Phospholipase/carboxylesterase</fullName>
    </submittedName>
</protein>
<evidence type="ECO:0000256" key="2">
    <source>
        <dbReference type="ARBA" id="ARBA00022801"/>
    </source>
</evidence>
<sequence>MLEILEIEPTGKTKGAVIWLHGLGADGHDFEPLVRDWGLAESQGIRFILPHAPRQPVTLNGGMEMRAWYDLYDLTFDNGEDTEGIERARQMLLSLVAREVERGVPTGRILLAGFSQGAAVVLHTALRMAEPLAGVLVLSGYLPRPGTLAAEKQADPQRLAIRIDHGEQDPVVPFAAAERTRKALEALGYKVDFHAWPMQHSLCPAQVRSLRSWIAEKLD</sequence>
<dbReference type="OrthoDB" id="9801763at2"/>
<dbReference type="EMBL" id="SMFX01000001">
    <property type="protein sequence ID" value="TCK16827.1"/>
    <property type="molecule type" value="Genomic_DNA"/>
</dbReference>
<evidence type="ECO:0000313" key="5">
    <source>
        <dbReference type="Proteomes" id="UP000295707"/>
    </source>
</evidence>
<dbReference type="Pfam" id="PF02230">
    <property type="entry name" value="Abhydrolase_2"/>
    <property type="match status" value="1"/>
</dbReference>
<proteinExistence type="inferred from homology"/>
<dbReference type="InterPro" id="IPR003140">
    <property type="entry name" value="PLipase/COase/thioEstase"/>
</dbReference>
<dbReference type="PANTHER" id="PTHR10655:SF17">
    <property type="entry name" value="LYSOPHOSPHOLIPASE-LIKE PROTEIN 1"/>
    <property type="match status" value="1"/>
</dbReference>
<keyword evidence="2" id="KW-0378">Hydrolase</keyword>
<name>A0A4R1H549_9GAMM</name>
<dbReference type="PANTHER" id="PTHR10655">
    <property type="entry name" value="LYSOPHOSPHOLIPASE-RELATED"/>
    <property type="match status" value="1"/>
</dbReference>
<dbReference type="GO" id="GO:0016787">
    <property type="term" value="F:hydrolase activity"/>
    <property type="evidence" value="ECO:0007669"/>
    <property type="project" value="UniProtKB-KW"/>
</dbReference>
<evidence type="ECO:0000313" key="4">
    <source>
        <dbReference type="EMBL" id="TCK16827.1"/>
    </source>
</evidence>
<dbReference type="AlphaFoldDB" id="A0A4R1H549"/>
<dbReference type="Gene3D" id="3.40.50.1820">
    <property type="entry name" value="alpha/beta hydrolase"/>
    <property type="match status" value="1"/>
</dbReference>
<dbReference type="Proteomes" id="UP000295707">
    <property type="component" value="Unassembled WGS sequence"/>
</dbReference>